<sequence>MASDSSAYNTDTISSPQSSDDGPTVVVVVVFVSLGSIFLLAFCLFALWLVIKRRRKNKLVEETDIKRADEHLKVKENIVKGPHGLEAVVLSIEEDKHFEEEIVKNEKKQIIDGELIKGKNAEKTDLEVGESSSSITSVHRS</sequence>
<reference evidence="3 4" key="1">
    <citation type="journal article" date="2013" name="Proc. Natl. Acad. Sci. U.S.A.">
        <title>Fine-scale variation in meiotic recombination in Mimulus inferred from population shotgun sequencing.</title>
        <authorList>
            <person name="Hellsten U."/>
            <person name="Wright K.M."/>
            <person name="Jenkins J."/>
            <person name="Shu S."/>
            <person name="Yuan Y."/>
            <person name="Wessler S.R."/>
            <person name="Schmutz J."/>
            <person name="Willis J.H."/>
            <person name="Rokhsar D.S."/>
        </authorList>
    </citation>
    <scope>NUCLEOTIDE SEQUENCE [LARGE SCALE GENOMIC DNA]</scope>
    <source>
        <strain evidence="4">cv. DUN x IM62</strain>
    </source>
</reference>
<evidence type="ECO:0000313" key="3">
    <source>
        <dbReference type="EMBL" id="EYU23833.1"/>
    </source>
</evidence>
<dbReference type="OMA" id="KWECSAT"/>
<dbReference type="KEGG" id="egt:105972940"/>
<dbReference type="PANTHER" id="PTHR35697">
    <property type="entry name" value="OS08G0108300 PROTEIN"/>
    <property type="match status" value="1"/>
</dbReference>
<keyword evidence="2" id="KW-0812">Transmembrane</keyword>
<dbReference type="AlphaFoldDB" id="A0A022Q9A4"/>
<evidence type="ECO:0000313" key="4">
    <source>
        <dbReference type="Proteomes" id="UP000030748"/>
    </source>
</evidence>
<dbReference type="STRING" id="4155.A0A022Q9A4"/>
<keyword evidence="4" id="KW-1185">Reference proteome</keyword>
<dbReference type="PANTHER" id="PTHR35697:SF1">
    <property type="entry name" value="PROTEIN TRACHEARY ELEMENT DIFFERENTIATION-RELATED 7"/>
    <property type="match status" value="1"/>
</dbReference>
<evidence type="ECO:0000256" key="2">
    <source>
        <dbReference type="SAM" id="Phobius"/>
    </source>
</evidence>
<accession>A0A022Q9A4</accession>
<name>A0A022Q9A4_ERYGU</name>
<dbReference type="InterPro" id="IPR044950">
    <property type="entry name" value="TED6/7"/>
</dbReference>
<dbReference type="PhylomeDB" id="A0A022Q9A4"/>
<keyword evidence="2" id="KW-0472">Membrane</keyword>
<keyword evidence="2" id="KW-1133">Transmembrane helix</keyword>
<protein>
    <submittedName>
        <fullName evidence="3">Uncharacterized protein</fullName>
    </submittedName>
</protein>
<gene>
    <name evidence="3" type="ORF">MIMGU_mgv1a015920mg</name>
</gene>
<dbReference type="GO" id="GO:0009834">
    <property type="term" value="P:plant-type secondary cell wall biogenesis"/>
    <property type="evidence" value="ECO:0007669"/>
    <property type="project" value="InterPro"/>
</dbReference>
<evidence type="ECO:0000256" key="1">
    <source>
        <dbReference type="SAM" id="MobiDB-lite"/>
    </source>
</evidence>
<feature type="region of interest" description="Disordered" evidence="1">
    <location>
        <begin position="1"/>
        <end position="21"/>
    </location>
</feature>
<organism evidence="3 4">
    <name type="scientific">Erythranthe guttata</name>
    <name type="common">Yellow monkey flower</name>
    <name type="synonym">Mimulus guttatus</name>
    <dbReference type="NCBI Taxonomy" id="4155"/>
    <lineage>
        <taxon>Eukaryota</taxon>
        <taxon>Viridiplantae</taxon>
        <taxon>Streptophyta</taxon>
        <taxon>Embryophyta</taxon>
        <taxon>Tracheophyta</taxon>
        <taxon>Spermatophyta</taxon>
        <taxon>Magnoliopsida</taxon>
        <taxon>eudicotyledons</taxon>
        <taxon>Gunneridae</taxon>
        <taxon>Pentapetalae</taxon>
        <taxon>asterids</taxon>
        <taxon>lamiids</taxon>
        <taxon>Lamiales</taxon>
        <taxon>Phrymaceae</taxon>
        <taxon>Erythranthe</taxon>
    </lineage>
</organism>
<dbReference type="eggNOG" id="ENOG502STV4">
    <property type="taxonomic scope" value="Eukaryota"/>
</dbReference>
<dbReference type="OrthoDB" id="785473at2759"/>
<feature type="transmembrane region" description="Helical" evidence="2">
    <location>
        <begin position="25"/>
        <end position="51"/>
    </location>
</feature>
<dbReference type="Proteomes" id="UP000030748">
    <property type="component" value="Unassembled WGS sequence"/>
</dbReference>
<dbReference type="EMBL" id="KI632147">
    <property type="protein sequence ID" value="EYU23833.1"/>
    <property type="molecule type" value="Genomic_DNA"/>
</dbReference>
<proteinExistence type="predicted"/>